<evidence type="ECO:0000313" key="4">
    <source>
        <dbReference type="EnsemblMetazoa" id="ENSAATROPP010074"/>
    </source>
</evidence>
<dbReference type="Proteomes" id="UP000075880">
    <property type="component" value="Unassembled WGS sequence"/>
</dbReference>
<accession>A0AAG5DGR5</accession>
<feature type="compositionally biased region" description="Low complexity" evidence="1">
    <location>
        <begin position="26"/>
        <end position="40"/>
    </location>
</feature>
<dbReference type="Pfam" id="PF01607">
    <property type="entry name" value="CBM_14"/>
    <property type="match status" value="1"/>
</dbReference>
<dbReference type="SUPFAM" id="SSF57625">
    <property type="entry name" value="Invertebrate chitin-binding proteins"/>
    <property type="match status" value="2"/>
</dbReference>
<keyword evidence="2" id="KW-0732">Signal</keyword>
<evidence type="ECO:0000259" key="3">
    <source>
        <dbReference type="PROSITE" id="PS50940"/>
    </source>
</evidence>
<keyword evidence="5" id="KW-1185">Reference proteome</keyword>
<dbReference type="GO" id="GO:0008061">
    <property type="term" value="F:chitin binding"/>
    <property type="evidence" value="ECO:0007669"/>
    <property type="project" value="InterPro"/>
</dbReference>
<organism evidence="4 5">
    <name type="scientific">Anopheles atroparvus</name>
    <name type="common">European mosquito</name>
    <dbReference type="NCBI Taxonomy" id="41427"/>
    <lineage>
        <taxon>Eukaryota</taxon>
        <taxon>Metazoa</taxon>
        <taxon>Ecdysozoa</taxon>
        <taxon>Arthropoda</taxon>
        <taxon>Hexapoda</taxon>
        <taxon>Insecta</taxon>
        <taxon>Pterygota</taxon>
        <taxon>Neoptera</taxon>
        <taxon>Endopterygota</taxon>
        <taxon>Diptera</taxon>
        <taxon>Nematocera</taxon>
        <taxon>Culicoidea</taxon>
        <taxon>Culicidae</taxon>
        <taxon>Anophelinae</taxon>
        <taxon>Anopheles</taxon>
    </lineage>
</organism>
<dbReference type="EnsemblMetazoa" id="ENSAATROPT011149">
    <property type="protein sequence ID" value="ENSAATROPP010074"/>
    <property type="gene ID" value="ENSAATROPG009076"/>
</dbReference>
<evidence type="ECO:0000256" key="1">
    <source>
        <dbReference type="SAM" id="MobiDB-lite"/>
    </source>
</evidence>
<feature type="region of interest" description="Disordered" evidence="1">
    <location>
        <begin position="21"/>
        <end position="218"/>
    </location>
</feature>
<evidence type="ECO:0000256" key="2">
    <source>
        <dbReference type="SAM" id="SignalP"/>
    </source>
</evidence>
<feature type="domain" description="Chitin-binding type-2" evidence="3">
    <location>
        <begin position="222"/>
        <end position="276"/>
    </location>
</feature>
<feature type="compositionally biased region" description="Acidic residues" evidence="1">
    <location>
        <begin position="172"/>
        <end position="182"/>
    </location>
</feature>
<proteinExistence type="predicted"/>
<name>A0AAG5DGR5_ANOAO</name>
<dbReference type="PROSITE" id="PS50940">
    <property type="entry name" value="CHIT_BIND_II"/>
    <property type="match status" value="2"/>
</dbReference>
<protein>
    <recommendedName>
        <fullName evidence="3">Chitin-binding type-2 domain-containing protein</fullName>
    </recommendedName>
</protein>
<dbReference type="SMART" id="SM00494">
    <property type="entry name" value="ChtBD2"/>
    <property type="match status" value="2"/>
</dbReference>
<reference evidence="4" key="1">
    <citation type="submission" date="2024-04" db="UniProtKB">
        <authorList>
            <consortium name="EnsemblMetazoa"/>
        </authorList>
    </citation>
    <scope>IDENTIFICATION</scope>
    <source>
        <strain evidence="4">EBRO</strain>
    </source>
</reference>
<feature type="chain" id="PRO_5042474995" description="Chitin-binding type-2 domain-containing protein" evidence="2">
    <location>
        <begin position="21"/>
        <end position="400"/>
    </location>
</feature>
<dbReference type="InterPro" id="IPR002557">
    <property type="entry name" value="Chitin-bd_dom"/>
</dbReference>
<dbReference type="GO" id="GO:0005576">
    <property type="term" value="C:extracellular region"/>
    <property type="evidence" value="ECO:0007669"/>
    <property type="project" value="InterPro"/>
</dbReference>
<dbReference type="InterPro" id="IPR036508">
    <property type="entry name" value="Chitin-bd_dom_sf"/>
</dbReference>
<sequence length="400" mass="43682">MHLGVLLLSVALISAGQTLGQTTGMEAPPETTEVPATTADEPSESTEVPATTDVPRETTDEPVETTNGPAKTTEVPLETTNEPVETTNEPATTTEEPSETTNEPAKTTEVPLETTNEPVETTNEPATTTEEPPETTNEPATTTEEPPETMNEPATTTEVPSESTEVPATTEEPSETTDDPLESTEVPATTDVPRETTDEPPETTEEPATTTAVPSTTTVGPSIECANIKNGIVMHPFDCQKYIVCHDGMATILACPLGQIFSWKTLSCDTSNICTEYSTGFETLESVACRRQTAAYAEHPFLPYQYVDCANLATRSCARNTIFRWKYQRCLPGSQATNQLQPVKGRCGFWGQKRHPYLCEQYYQCRFWVVKKKTCGTGLIYDASRKKCRSGNFQTCQFSS</sequence>
<dbReference type="AlphaFoldDB" id="A0AAG5DGR5"/>
<feature type="signal peptide" evidence="2">
    <location>
        <begin position="1"/>
        <end position="20"/>
    </location>
</feature>
<feature type="domain" description="Chitin-binding type-2" evidence="3">
    <location>
        <begin position="344"/>
        <end position="398"/>
    </location>
</feature>
<evidence type="ECO:0000313" key="5">
    <source>
        <dbReference type="Proteomes" id="UP000075880"/>
    </source>
</evidence>
<dbReference type="Gene3D" id="2.170.140.10">
    <property type="entry name" value="Chitin binding domain"/>
    <property type="match status" value="2"/>
</dbReference>
<feature type="compositionally biased region" description="Low complexity" evidence="1">
    <location>
        <begin position="72"/>
        <end position="171"/>
    </location>
</feature>
<feature type="compositionally biased region" description="Low complexity" evidence="1">
    <location>
        <begin position="206"/>
        <end position="218"/>
    </location>
</feature>